<name>A0A2I1CWL3_ASPC2</name>
<accession>A0A2I1CWL3</accession>
<gene>
    <name evidence="2" type="ORF">P168DRAFT_240259</name>
</gene>
<reference evidence="2" key="1">
    <citation type="submission" date="2016-12" db="EMBL/GenBank/DDBJ databases">
        <title>The genomes of Aspergillus section Nigri reveals drivers in fungal speciation.</title>
        <authorList>
            <consortium name="DOE Joint Genome Institute"/>
            <person name="Vesth T.C."/>
            <person name="Nybo J."/>
            <person name="Theobald S."/>
            <person name="Brandl J."/>
            <person name="Frisvad J.C."/>
            <person name="Nielsen K.F."/>
            <person name="Lyhne E.K."/>
            <person name="Kogle M.E."/>
            <person name="Kuo A."/>
            <person name="Riley R."/>
            <person name="Clum A."/>
            <person name="Nolan M."/>
            <person name="Lipzen A."/>
            <person name="Salamov A."/>
            <person name="Henrissat B."/>
            <person name="Wiebenga A."/>
            <person name="De vries R.P."/>
            <person name="Grigoriev I.V."/>
            <person name="Mortensen U.H."/>
            <person name="Andersen M.R."/>
            <person name="Baker S.E."/>
        </authorList>
    </citation>
    <scope>NUCLEOTIDE SEQUENCE</scope>
    <source>
        <strain evidence="2">IBT 28561</strain>
    </source>
</reference>
<dbReference type="Pfam" id="PF01636">
    <property type="entry name" value="APH"/>
    <property type="match status" value="1"/>
</dbReference>
<dbReference type="OrthoDB" id="25129at2759"/>
<dbReference type="InterPro" id="IPR011009">
    <property type="entry name" value="Kinase-like_dom_sf"/>
</dbReference>
<dbReference type="GeneID" id="36541229"/>
<dbReference type="RefSeq" id="XP_024690607.1">
    <property type="nucleotide sequence ID" value="XM_024833705.1"/>
</dbReference>
<evidence type="ECO:0000313" key="3">
    <source>
        <dbReference type="Proteomes" id="UP000234254"/>
    </source>
</evidence>
<dbReference type="EMBL" id="MSFM01000010">
    <property type="protein sequence ID" value="PKY02013.1"/>
    <property type="molecule type" value="Genomic_DNA"/>
</dbReference>
<dbReference type="Gene3D" id="3.90.1200.10">
    <property type="match status" value="1"/>
</dbReference>
<evidence type="ECO:0000259" key="1">
    <source>
        <dbReference type="Pfam" id="PF01636"/>
    </source>
</evidence>
<dbReference type="SUPFAM" id="SSF56112">
    <property type="entry name" value="Protein kinase-like (PK-like)"/>
    <property type="match status" value="1"/>
</dbReference>
<dbReference type="InterPro" id="IPR002575">
    <property type="entry name" value="Aminoglycoside_PTrfase"/>
</dbReference>
<organism evidence="2 3">
    <name type="scientific">Aspergillus campestris (strain IBT 28561)</name>
    <dbReference type="NCBI Taxonomy" id="1392248"/>
    <lineage>
        <taxon>Eukaryota</taxon>
        <taxon>Fungi</taxon>
        <taxon>Dikarya</taxon>
        <taxon>Ascomycota</taxon>
        <taxon>Pezizomycotina</taxon>
        <taxon>Eurotiomycetes</taxon>
        <taxon>Eurotiomycetidae</taxon>
        <taxon>Eurotiales</taxon>
        <taxon>Aspergillaceae</taxon>
        <taxon>Aspergillus</taxon>
        <taxon>Aspergillus subgen. Circumdati</taxon>
    </lineage>
</organism>
<dbReference type="Gene3D" id="3.30.200.20">
    <property type="entry name" value="Phosphorylase Kinase, domain 1"/>
    <property type="match status" value="1"/>
</dbReference>
<feature type="domain" description="Aminoglycoside phosphotransferase" evidence="1">
    <location>
        <begin position="117"/>
        <end position="271"/>
    </location>
</feature>
<comment type="caution">
    <text evidence="2">The sequence shown here is derived from an EMBL/GenBank/DDBJ whole genome shotgun (WGS) entry which is preliminary data.</text>
</comment>
<dbReference type="AlphaFoldDB" id="A0A2I1CWL3"/>
<dbReference type="VEuPathDB" id="FungiDB:P168DRAFT_240259"/>
<keyword evidence="3" id="KW-1185">Reference proteome</keyword>
<sequence length="374" mass="42138">MAAQEINLPLYIQSWLLDTDYSCAVVEQVYGGSVNLTFRGDLKHPLKDGTRSIILKESRGFMAAVQTIACPLHRCLAEELILRSVSKEQVVSFHENVRVRTPRHYGTLLRDDSHLQIMEELPSTRTLKDLLHYPETWLSAQQATAVGHALGKWLFKFHHSGCDRYDPVLAKALGENSWLRDDMFPMMHTVVEQQAQDFPHLFKGVEAKIIRARTDAAFMMVEEDGMALRHGDMNISNIVVSADSSDVLLGIIDWEACDYGPRQHDLGVLLAGLISVERLCHTEVAVRVLDGVLHSYPVRSEDSAFCIVAAVGAWLFLWPWWCSPPPSSPSKTRDVEGLVKFAWNLMTKGLERDRCWINNTILAPLFEGVEGSEK</sequence>
<dbReference type="Proteomes" id="UP000234254">
    <property type="component" value="Unassembled WGS sequence"/>
</dbReference>
<protein>
    <submittedName>
        <fullName evidence="2">Kinase-like protein</fullName>
    </submittedName>
</protein>
<proteinExistence type="predicted"/>
<evidence type="ECO:0000313" key="2">
    <source>
        <dbReference type="EMBL" id="PKY02013.1"/>
    </source>
</evidence>
<dbReference type="GO" id="GO:0016301">
    <property type="term" value="F:kinase activity"/>
    <property type="evidence" value="ECO:0007669"/>
    <property type="project" value="UniProtKB-KW"/>
</dbReference>